<feature type="chain" id="PRO_5037588300" description="Cuticle protein" evidence="5">
    <location>
        <begin position="17"/>
        <end position="282"/>
    </location>
</feature>
<evidence type="ECO:0008006" key="8">
    <source>
        <dbReference type="Google" id="ProtNLM"/>
    </source>
</evidence>
<evidence type="ECO:0000256" key="3">
    <source>
        <dbReference type="PROSITE-ProRule" id="PRU00497"/>
    </source>
</evidence>
<organism evidence="6 7">
    <name type="scientific">Manduca sexta</name>
    <name type="common">Tobacco hawkmoth</name>
    <name type="synonym">Tobacco hornworm</name>
    <dbReference type="NCBI Taxonomy" id="7130"/>
    <lineage>
        <taxon>Eukaryota</taxon>
        <taxon>Metazoa</taxon>
        <taxon>Ecdysozoa</taxon>
        <taxon>Arthropoda</taxon>
        <taxon>Hexapoda</taxon>
        <taxon>Insecta</taxon>
        <taxon>Pterygota</taxon>
        <taxon>Neoptera</taxon>
        <taxon>Endopterygota</taxon>
        <taxon>Lepidoptera</taxon>
        <taxon>Glossata</taxon>
        <taxon>Ditrysia</taxon>
        <taxon>Bombycoidea</taxon>
        <taxon>Sphingidae</taxon>
        <taxon>Sphinginae</taxon>
        <taxon>Sphingini</taxon>
        <taxon>Manduca</taxon>
    </lineage>
</organism>
<dbReference type="EMBL" id="JH668544">
    <property type="protein sequence ID" value="KAG6457356.1"/>
    <property type="molecule type" value="Genomic_DNA"/>
</dbReference>
<protein>
    <recommendedName>
        <fullName evidence="8">Cuticle protein</fullName>
    </recommendedName>
</protein>
<comment type="caution">
    <text evidence="6">The sequence shown here is derived from an EMBL/GenBank/DDBJ whole genome shotgun (WGS) entry which is preliminary data.</text>
</comment>
<reference evidence="6" key="2">
    <citation type="submission" date="2020-12" db="EMBL/GenBank/DDBJ databases">
        <authorList>
            <person name="Kanost M."/>
        </authorList>
    </citation>
    <scope>NUCLEOTIDE SEQUENCE</scope>
</reference>
<dbReference type="InterPro" id="IPR031311">
    <property type="entry name" value="CHIT_BIND_RR_consensus"/>
</dbReference>
<keyword evidence="1 3" id="KW-0193">Cuticle</keyword>
<keyword evidence="7" id="KW-1185">Reference proteome</keyword>
<reference evidence="6" key="1">
    <citation type="journal article" date="2016" name="Insect Biochem. Mol. Biol.">
        <title>Multifaceted biological insights from a draft genome sequence of the tobacco hornworm moth, Manduca sexta.</title>
        <authorList>
            <person name="Kanost M.R."/>
            <person name="Arrese E.L."/>
            <person name="Cao X."/>
            <person name="Chen Y.R."/>
            <person name="Chellapilla S."/>
            <person name="Goldsmith M.R."/>
            <person name="Grosse-Wilde E."/>
            <person name="Heckel D.G."/>
            <person name="Herndon N."/>
            <person name="Jiang H."/>
            <person name="Papanicolaou A."/>
            <person name="Qu J."/>
            <person name="Soulages J.L."/>
            <person name="Vogel H."/>
            <person name="Walters J."/>
            <person name="Waterhouse R.M."/>
            <person name="Ahn S.J."/>
            <person name="Almeida F.C."/>
            <person name="An C."/>
            <person name="Aqrawi P."/>
            <person name="Bretschneider A."/>
            <person name="Bryant W.B."/>
            <person name="Bucks S."/>
            <person name="Chao H."/>
            <person name="Chevignon G."/>
            <person name="Christen J.M."/>
            <person name="Clarke D.F."/>
            <person name="Dittmer N.T."/>
            <person name="Ferguson L.C.F."/>
            <person name="Garavelou S."/>
            <person name="Gordon K.H.J."/>
            <person name="Gunaratna R.T."/>
            <person name="Han Y."/>
            <person name="Hauser F."/>
            <person name="He Y."/>
            <person name="Heidel-Fischer H."/>
            <person name="Hirsh A."/>
            <person name="Hu Y."/>
            <person name="Jiang H."/>
            <person name="Kalra D."/>
            <person name="Klinner C."/>
            <person name="Konig C."/>
            <person name="Kovar C."/>
            <person name="Kroll A.R."/>
            <person name="Kuwar S.S."/>
            <person name="Lee S.L."/>
            <person name="Lehman R."/>
            <person name="Li K."/>
            <person name="Li Z."/>
            <person name="Liang H."/>
            <person name="Lovelace S."/>
            <person name="Lu Z."/>
            <person name="Mansfield J.H."/>
            <person name="McCulloch K.J."/>
            <person name="Mathew T."/>
            <person name="Morton B."/>
            <person name="Muzny D.M."/>
            <person name="Neunemann D."/>
            <person name="Ongeri F."/>
            <person name="Pauchet Y."/>
            <person name="Pu L.L."/>
            <person name="Pyrousis I."/>
            <person name="Rao X.J."/>
            <person name="Redding A."/>
            <person name="Roesel C."/>
            <person name="Sanchez-Gracia A."/>
            <person name="Schaack S."/>
            <person name="Shukla A."/>
            <person name="Tetreau G."/>
            <person name="Wang Y."/>
            <person name="Xiong G.H."/>
            <person name="Traut W."/>
            <person name="Walsh T.K."/>
            <person name="Worley K.C."/>
            <person name="Wu D."/>
            <person name="Wu W."/>
            <person name="Wu Y.Q."/>
            <person name="Zhang X."/>
            <person name="Zou Z."/>
            <person name="Zucker H."/>
            <person name="Briscoe A.D."/>
            <person name="Burmester T."/>
            <person name="Clem R.J."/>
            <person name="Feyereisen R."/>
            <person name="Grimmelikhuijzen C.J.P."/>
            <person name="Hamodrakas S.J."/>
            <person name="Hansson B.S."/>
            <person name="Huguet E."/>
            <person name="Jermiin L.S."/>
            <person name="Lan Q."/>
            <person name="Lehman H.K."/>
            <person name="Lorenzen M."/>
            <person name="Merzendorfer H."/>
            <person name="Michalopoulos I."/>
            <person name="Morton D.B."/>
            <person name="Muthukrishnan S."/>
            <person name="Oakeshott J.G."/>
            <person name="Palmer W."/>
            <person name="Park Y."/>
            <person name="Passarelli A.L."/>
            <person name="Rozas J."/>
            <person name="Schwartz L.M."/>
            <person name="Smith W."/>
            <person name="Southgate A."/>
            <person name="Vilcinskas A."/>
            <person name="Vogt R."/>
            <person name="Wang P."/>
            <person name="Werren J."/>
            <person name="Yu X.Q."/>
            <person name="Zhou J.J."/>
            <person name="Brown S.J."/>
            <person name="Scherer S.E."/>
            <person name="Richards S."/>
            <person name="Blissard G.W."/>
        </authorList>
    </citation>
    <scope>NUCLEOTIDE SEQUENCE</scope>
</reference>
<proteinExistence type="predicted"/>
<feature type="region of interest" description="Disordered" evidence="4">
    <location>
        <begin position="191"/>
        <end position="223"/>
    </location>
</feature>
<evidence type="ECO:0000256" key="5">
    <source>
        <dbReference type="SAM" id="SignalP"/>
    </source>
</evidence>
<dbReference type="InterPro" id="IPR051217">
    <property type="entry name" value="Insect_Cuticle_Struc_Prot"/>
</dbReference>
<sequence>MFRFLVPLALLATASSVHIRSASPRYKSAASDSQIKFAVENKYDDTGPGAKQPEYAYNTYSNLEDALVGYLNDPDTKLPDFEREKAIERLTNPKPFYPGQPIERFLPKTVEEYTGYNKQHESRPAYVEKKVPLYYPESEPRPGLSAYEDNGLSLFNKLDKKPSEPYRLHKIQAVKGSPLSIAHYTRDPDYEPRDEFSHPKYSYSYGVHDKDTGDSKSAHERREGDTVHGFYSFIDADGKQRVVHYTADEHQGFRATEPISPGVLRQRRYQRALSIKPSYFIL</sequence>
<evidence type="ECO:0000256" key="1">
    <source>
        <dbReference type="ARBA" id="ARBA00022460"/>
    </source>
</evidence>
<evidence type="ECO:0000313" key="6">
    <source>
        <dbReference type="EMBL" id="KAG6457356.1"/>
    </source>
</evidence>
<name>A0A922CTA3_MANSE</name>
<dbReference type="PANTHER" id="PTHR12236:SF75">
    <property type="entry name" value="CUTICULAR PROTEIN 62BB, ISOFORM A"/>
    <property type="match status" value="1"/>
</dbReference>
<dbReference type="Pfam" id="PF00379">
    <property type="entry name" value="Chitin_bind_4"/>
    <property type="match status" value="1"/>
</dbReference>
<evidence type="ECO:0000313" key="7">
    <source>
        <dbReference type="Proteomes" id="UP000791440"/>
    </source>
</evidence>
<feature type="signal peptide" evidence="5">
    <location>
        <begin position="1"/>
        <end position="16"/>
    </location>
</feature>
<dbReference type="GO" id="GO:0031012">
    <property type="term" value="C:extracellular matrix"/>
    <property type="evidence" value="ECO:0007669"/>
    <property type="project" value="TreeGrafter"/>
</dbReference>
<dbReference type="PROSITE" id="PS51155">
    <property type="entry name" value="CHIT_BIND_RR_2"/>
    <property type="match status" value="1"/>
</dbReference>
<dbReference type="GO" id="GO:0005615">
    <property type="term" value="C:extracellular space"/>
    <property type="evidence" value="ECO:0007669"/>
    <property type="project" value="TreeGrafter"/>
</dbReference>
<dbReference type="AlphaFoldDB" id="A0A922CTA3"/>
<dbReference type="InterPro" id="IPR000618">
    <property type="entry name" value="Insect_cuticle"/>
</dbReference>
<keyword evidence="2 5" id="KW-0732">Signal</keyword>
<feature type="compositionally biased region" description="Basic and acidic residues" evidence="4">
    <location>
        <begin position="207"/>
        <end position="223"/>
    </location>
</feature>
<evidence type="ECO:0000256" key="4">
    <source>
        <dbReference type="SAM" id="MobiDB-lite"/>
    </source>
</evidence>
<evidence type="ECO:0000256" key="2">
    <source>
        <dbReference type="ARBA" id="ARBA00022729"/>
    </source>
</evidence>
<accession>A0A922CTA3</accession>
<dbReference type="GO" id="GO:0042302">
    <property type="term" value="F:structural constituent of cuticle"/>
    <property type="evidence" value="ECO:0007669"/>
    <property type="project" value="UniProtKB-UniRule"/>
</dbReference>
<dbReference type="PROSITE" id="PS00233">
    <property type="entry name" value="CHIT_BIND_RR_1"/>
    <property type="match status" value="1"/>
</dbReference>
<dbReference type="PANTHER" id="PTHR12236">
    <property type="entry name" value="STRUCTURAL CONTITUENT OF CUTICLE"/>
    <property type="match status" value="1"/>
</dbReference>
<gene>
    <name evidence="6" type="ORF">O3G_MSEX010251</name>
</gene>
<dbReference type="Proteomes" id="UP000791440">
    <property type="component" value="Unassembled WGS sequence"/>
</dbReference>